<gene>
    <name evidence="4" type="ORF">SAMN05192562_103248</name>
</gene>
<dbReference type="PANTHER" id="PTHR43436">
    <property type="entry name" value="ARAC-FAMILY TRANSCRIPTIONAL REGULATOR"/>
    <property type="match status" value="1"/>
</dbReference>
<sequence>MFFRPYIAFLLPKILSDCVTMHFPDQPQMVALLKKLAPQEGYNLTALADIRILRSDRPLARTPVLYDPGIVIVCQGSKRGYFGDQLYLYDEQHYLAVSVPVPFVMETEASAEHPLLAIYMHLDFQVAAELLLHIEQQGAMHAAAAPQSMMSSPMDGGMRKSVLRLLEALSSPLEAAVLGPALVRELYFRVLTGAQGHAMRSALALQGQFGRICKVLRYIHAAYHQPLSLRQLADEAGMSVPTFHSHFKTMTQMPPMQYVKSVRLHQARMLMVRQEITAAAASYAVGYESPSQFNREFKRLFGLPPAQEVQRMQLSFAVPPPHPASDFISSH</sequence>
<protein>
    <submittedName>
        <fullName evidence="4">AraC-type DNA-binding protein</fullName>
    </submittedName>
</protein>
<dbReference type="InterPro" id="IPR009057">
    <property type="entry name" value="Homeodomain-like_sf"/>
</dbReference>
<feature type="domain" description="HTH araC/xylS-type" evidence="3">
    <location>
        <begin position="213"/>
        <end position="311"/>
    </location>
</feature>
<dbReference type="InterPro" id="IPR018060">
    <property type="entry name" value="HTH_AraC"/>
</dbReference>
<keyword evidence="4" id="KW-0238">DNA-binding</keyword>
<dbReference type="Pfam" id="PF06719">
    <property type="entry name" value="AraC_N"/>
    <property type="match status" value="1"/>
</dbReference>
<evidence type="ECO:0000313" key="4">
    <source>
        <dbReference type="EMBL" id="SFT94664.1"/>
    </source>
</evidence>
<dbReference type="PROSITE" id="PS01124">
    <property type="entry name" value="HTH_ARAC_FAMILY_2"/>
    <property type="match status" value="1"/>
</dbReference>
<dbReference type="GO" id="GO:0003700">
    <property type="term" value="F:DNA-binding transcription factor activity"/>
    <property type="evidence" value="ECO:0007669"/>
    <property type="project" value="InterPro"/>
</dbReference>
<keyword evidence="1" id="KW-0805">Transcription regulation</keyword>
<dbReference type="AlphaFoldDB" id="A0A1I7C5M0"/>
<evidence type="ECO:0000259" key="3">
    <source>
        <dbReference type="PROSITE" id="PS01124"/>
    </source>
</evidence>
<dbReference type="PANTHER" id="PTHR43436:SF2">
    <property type="entry name" value="ARAC_XYLS FAMILY TRANSCRIPTIONAL REGULATOR"/>
    <property type="match status" value="1"/>
</dbReference>
<keyword evidence="2" id="KW-0804">Transcription</keyword>
<evidence type="ECO:0000256" key="1">
    <source>
        <dbReference type="ARBA" id="ARBA00023015"/>
    </source>
</evidence>
<proteinExistence type="predicted"/>
<dbReference type="Pfam" id="PF12833">
    <property type="entry name" value="HTH_18"/>
    <property type="match status" value="1"/>
</dbReference>
<dbReference type="InterPro" id="IPR009594">
    <property type="entry name" value="Tscrpt_reg_HTH_AraC_N"/>
</dbReference>
<keyword evidence="5" id="KW-1185">Reference proteome</keyword>
<evidence type="ECO:0000313" key="5">
    <source>
        <dbReference type="Proteomes" id="UP000199187"/>
    </source>
</evidence>
<accession>A0A1I7C5M0</accession>
<reference evidence="5" key="1">
    <citation type="submission" date="2016-10" db="EMBL/GenBank/DDBJ databases">
        <authorList>
            <person name="Varghese N."/>
            <person name="Submissions S."/>
        </authorList>
    </citation>
    <scope>NUCLEOTIDE SEQUENCE [LARGE SCALE GENOMIC DNA]</scope>
    <source>
        <strain evidence="5">Ah-143</strain>
    </source>
</reference>
<dbReference type="SMART" id="SM00342">
    <property type="entry name" value="HTH_ARAC"/>
    <property type="match status" value="1"/>
</dbReference>
<evidence type="ECO:0000256" key="2">
    <source>
        <dbReference type="ARBA" id="ARBA00023163"/>
    </source>
</evidence>
<name>A0A1I7C5M0_9ENTR</name>
<dbReference type="GO" id="GO:0043565">
    <property type="term" value="F:sequence-specific DNA binding"/>
    <property type="evidence" value="ECO:0007669"/>
    <property type="project" value="InterPro"/>
</dbReference>
<organism evidence="4 5">
    <name type="scientific">Kosakonia arachidis</name>
    <dbReference type="NCBI Taxonomy" id="551989"/>
    <lineage>
        <taxon>Bacteria</taxon>
        <taxon>Pseudomonadati</taxon>
        <taxon>Pseudomonadota</taxon>
        <taxon>Gammaproteobacteria</taxon>
        <taxon>Enterobacterales</taxon>
        <taxon>Enterobacteriaceae</taxon>
        <taxon>Kosakonia</taxon>
    </lineage>
</organism>
<dbReference type="EMBL" id="FPAU01000003">
    <property type="protein sequence ID" value="SFT94664.1"/>
    <property type="molecule type" value="Genomic_DNA"/>
</dbReference>
<dbReference type="Gene3D" id="1.10.10.60">
    <property type="entry name" value="Homeodomain-like"/>
    <property type="match status" value="1"/>
</dbReference>
<dbReference type="SUPFAM" id="SSF46689">
    <property type="entry name" value="Homeodomain-like"/>
    <property type="match status" value="2"/>
</dbReference>
<dbReference type="Proteomes" id="UP000199187">
    <property type="component" value="Unassembled WGS sequence"/>
</dbReference>